<dbReference type="InterPro" id="IPR002818">
    <property type="entry name" value="DJ-1/PfpI"/>
</dbReference>
<dbReference type="Proteomes" id="UP000317355">
    <property type="component" value="Unassembled WGS sequence"/>
</dbReference>
<dbReference type="SUPFAM" id="SSF46689">
    <property type="entry name" value="Homeodomain-like"/>
    <property type="match status" value="2"/>
</dbReference>
<dbReference type="Gene3D" id="1.10.10.60">
    <property type="entry name" value="Homeodomain-like"/>
    <property type="match status" value="1"/>
</dbReference>
<dbReference type="SMART" id="SM00342">
    <property type="entry name" value="HTH_ARAC"/>
    <property type="match status" value="1"/>
</dbReference>
<evidence type="ECO:0000313" key="6">
    <source>
        <dbReference type="Proteomes" id="UP000317355"/>
    </source>
</evidence>
<keyword evidence="1" id="KW-0805">Transcription regulation</keyword>
<dbReference type="Pfam" id="PF12833">
    <property type="entry name" value="HTH_18"/>
    <property type="match status" value="1"/>
</dbReference>
<dbReference type="SUPFAM" id="SSF52317">
    <property type="entry name" value="Class I glutamine amidotransferase-like"/>
    <property type="match status" value="1"/>
</dbReference>
<dbReference type="InterPro" id="IPR018060">
    <property type="entry name" value="HTH_AraC"/>
</dbReference>
<comment type="caution">
    <text evidence="5">The sequence shown here is derived from an EMBL/GenBank/DDBJ whole genome shotgun (WGS) entry which is preliminary data.</text>
</comment>
<dbReference type="PANTHER" id="PTHR43130">
    <property type="entry name" value="ARAC-FAMILY TRANSCRIPTIONAL REGULATOR"/>
    <property type="match status" value="1"/>
</dbReference>
<dbReference type="InterPro" id="IPR009057">
    <property type="entry name" value="Homeodomain-like_sf"/>
</dbReference>
<organism evidence="5 6">
    <name type="scientific">Sedimenticola thiotaurini</name>
    <dbReference type="NCBI Taxonomy" id="1543721"/>
    <lineage>
        <taxon>Bacteria</taxon>
        <taxon>Pseudomonadati</taxon>
        <taxon>Pseudomonadota</taxon>
        <taxon>Gammaproteobacteria</taxon>
        <taxon>Chromatiales</taxon>
        <taxon>Sedimenticolaceae</taxon>
        <taxon>Sedimenticola</taxon>
    </lineage>
</organism>
<dbReference type="PROSITE" id="PS00041">
    <property type="entry name" value="HTH_ARAC_FAMILY_1"/>
    <property type="match status" value="1"/>
</dbReference>
<dbReference type="AlphaFoldDB" id="A0A558CPL9"/>
<keyword evidence="3" id="KW-0804">Transcription</keyword>
<dbReference type="InterPro" id="IPR052158">
    <property type="entry name" value="INH-QAR"/>
</dbReference>
<dbReference type="GO" id="GO:0003700">
    <property type="term" value="F:DNA-binding transcription factor activity"/>
    <property type="evidence" value="ECO:0007669"/>
    <property type="project" value="InterPro"/>
</dbReference>
<dbReference type="CDD" id="cd03138">
    <property type="entry name" value="GATase1_AraC_2"/>
    <property type="match status" value="1"/>
</dbReference>
<dbReference type="Pfam" id="PF01965">
    <property type="entry name" value="DJ-1_PfpI"/>
    <property type="match status" value="1"/>
</dbReference>
<sequence>MPNGNHHIALLAIPEVAASTLYGMYDLFASAGRDWAFLVEGRAEESLLKTQVVARTGTQPLTIANGVRIAPDADLSTVPQVVCIPEVAVPPDIDMSESHAEEIAWLRRCHAEGALIATACSGAMLLAASGLLEGEEATTHWAYCDALARYPGVKVHPQRALVVGGTGSQLIMAGGGTSWEDLALYLVARLLDVEEAMRLAKLFLIDWHDMGQLPFAALARKAQVEDAVIARCQQWIAEHYETASPVAAMIDLSKLPERSFNRRFKQATGLSPMEYVHTLRLEETKQQLEATNESIESVAQSVGYEDTAFFGRLFRRKVGLTPAQYRKRFGSLRQHLIDGILA</sequence>
<dbReference type="Gene3D" id="3.40.50.880">
    <property type="match status" value="1"/>
</dbReference>
<feature type="domain" description="HTH araC/xylS-type" evidence="4">
    <location>
        <begin position="230"/>
        <end position="328"/>
    </location>
</feature>
<keyword evidence="2" id="KW-0238">DNA-binding</keyword>
<reference evidence="5 6" key="1">
    <citation type="submission" date="2019-07" db="EMBL/GenBank/DDBJ databases">
        <title>The pathways for chlorine oxyanion respiration interact through the shared metabolite chlorate.</title>
        <authorList>
            <person name="Barnum T.P."/>
            <person name="Cheng Y."/>
            <person name="Hill K.A."/>
            <person name="Lucas L.N."/>
            <person name="Carlson H.K."/>
            <person name="Coates J.D."/>
        </authorList>
    </citation>
    <scope>NUCLEOTIDE SEQUENCE [LARGE SCALE GENOMIC DNA]</scope>
    <source>
        <strain evidence="5">BK-3</strain>
    </source>
</reference>
<evidence type="ECO:0000256" key="2">
    <source>
        <dbReference type="ARBA" id="ARBA00023125"/>
    </source>
</evidence>
<evidence type="ECO:0000313" key="5">
    <source>
        <dbReference type="EMBL" id="TVT50713.1"/>
    </source>
</evidence>
<dbReference type="PANTHER" id="PTHR43130:SF3">
    <property type="entry name" value="HTH-TYPE TRANSCRIPTIONAL REGULATOR RV1931C"/>
    <property type="match status" value="1"/>
</dbReference>
<evidence type="ECO:0000256" key="1">
    <source>
        <dbReference type="ARBA" id="ARBA00023015"/>
    </source>
</evidence>
<dbReference type="GO" id="GO:0043565">
    <property type="term" value="F:sequence-specific DNA binding"/>
    <property type="evidence" value="ECO:0007669"/>
    <property type="project" value="InterPro"/>
</dbReference>
<dbReference type="PROSITE" id="PS01124">
    <property type="entry name" value="HTH_ARAC_FAMILY_2"/>
    <property type="match status" value="1"/>
</dbReference>
<dbReference type="InterPro" id="IPR018062">
    <property type="entry name" value="HTH_AraC-typ_CS"/>
</dbReference>
<proteinExistence type="predicted"/>
<dbReference type="PRINTS" id="PR00032">
    <property type="entry name" value="HTHARAC"/>
</dbReference>
<gene>
    <name evidence="5" type="ORF">FHK82_16120</name>
</gene>
<accession>A0A558CPL9</accession>
<evidence type="ECO:0000256" key="3">
    <source>
        <dbReference type="ARBA" id="ARBA00023163"/>
    </source>
</evidence>
<dbReference type="EMBL" id="VMRY01000098">
    <property type="protein sequence ID" value="TVT50713.1"/>
    <property type="molecule type" value="Genomic_DNA"/>
</dbReference>
<dbReference type="InterPro" id="IPR029062">
    <property type="entry name" value="Class_I_gatase-like"/>
</dbReference>
<name>A0A558CPL9_9GAMM</name>
<evidence type="ECO:0000259" key="4">
    <source>
        <dbReference type="PROSITE" id="PS01124"/>
    </source>
</evidence>
<protein>
    <submittedName>
        <fullName evidence="5">Helix-turn-helix domain-containing protein</fullName>
    </submittedName>
</protein>
<dbReference type="InterPro" id="IPR020449">
    <property type="entry name" value="Tscrpt_reg_AraC-type_HTH"/>
</dbReference>